<evidence type="ECO:0000313" key="1">
    <source>
        <dbReference type="EMBL" id="GAK98261.1"/>
    </source>
</evidence>
<dbReference type="STRING" id="319236.BST91_06880"/>
<organism evidence="1 2">
    <name type="scientific">Nonlabens tegetincola</name>
    <dbReference type="NCBI Taxonomy" id="323273"/>
    <lineage>
        <taxon>Bacteria</taxon>
        <taxon>Pseudomonadati</taxon>
        <taxon>Bacteroidota</taxon>
        <taxon>Flavobacteriia</taxon>
        <taxon>Flavobacteriales</taxon>
        <taxon>Flavobacteriaceae</taxon>
        <taxon>Nonlabens</taxon>
    </lineage>
</organism>
<name>A0A090QRZ1_9FLAO</name>
<sequence>MKHRIVFQDQTARKYVAFTSIGIILIVAGVLLLFTSLEEYVAYLGIGIGIALFFYININSFRSTHFISYNRKGITLQLLGRKTNGFSFNQLQKVSLEEKGLLIKLKGGEVITLSRKRYLEQSLQQLFTILKTKTSSHE</sequence>
<protein>
    <submittedName>
        <fullName evidence="1">Uncharacterized protein</fullName>
    </submittedName>
</protein>
<dbReference type="eggNOG" id="ENOG5030ZR9">
    <property type="taxonomic scope" value="Bacteria"/>
</dbReference>
<dbReference type="AlphaFoldDB" id="A0A090QRZ1"/>
<proteinExistence type="predicted"/>
<gene>
    <name evidence="1" type="ORF">JCM19294_895</name>
</gene>
<evidence type="ECO:0000313" key="2">
    <source>
        <dbReference type="Proteomes" id="UP000029221"/>
    </source>
</evidence>
<reference evidence="1" key="1">
    <citation type="journal article" date="2014" name="Genome Announc.">
        <title>Draft Genome Sequences of Marine Flavobacterium Nonlabens Strains NR17, NR24, NR27, NR32, NR33, and Ara13.</title>
        <authorList>
            <person name="Nakanishi M."/>
            <person name="Meirelles P."/>
            <person name="Suzuki R."/>
            <person name="Takatani N."/>
            <person name="Mino S."/>
            <person name="Suda W."/>
            <person name="Oshima K."/>
            <person name="Hattori M."/>
            <person name="Ohkuma M."/>
            <person name="Hosokawa M."/>
            <person name="Miyashita K."/>
            <person name="Thompson F.L."/>
            <person name="Niwa A."/>
            <person name="Sawabe T."/>
            <person name="Sawabe T."/>
        </authorList>
    </citation>
    <scope>NUCLEOTIDE SEQUENCE [LARGE SCALE GENOMIC DNA]</scope>
    <source>
        <strain evidence="1">JCM 19294</strain>
    </source>
</reference>
<dbReference type="EMBL" id="BBML01000010">
    <property type="protein sequence ID" value="GAK98261.1"/>
    <property type="molecule type" value="Genomic_DNA"/>
</dbReference>
<comment type="caution">
    <text evidence="1">The sequence shown here is derived from an EMBL/GenBank/DDBJ whole genome shotgun (WGS) entry which is preliminary data.</text>
</comment>
<accession>A0A090QRZ1</accession>
<dbReference type="Proteomes" id="UP000029221">
    <property type="component" value="Unassembled WGS sequence"/>
</dbReference>
<dbReference type="RefSeq" id="WP_042280351.1">
    <property type="nucleotide sequence ID" value="NZ_BBML01000010.1"/>
</dbReference>
<keyword evidence="2" id="KW-1185">Reference proteome</keyword>